<keyword evidence="2" id="KW-1185">Reference proteome</keyword>
<organism evidence="1 2">
    <name type="scientific">Melipona quadrifasciata</name>
    <dbReference type="NCBI Taxonomy" id="166423"/>
    <lineage>
        <taxon>Eukaryota</taxon>
        <taxon>Metazoa</taxon>
        <taxon>Ecdysozoa</taxon>
        <taxon>Arthropoda</taxon>
        <taxon>Hexapoda</taxon>
        <taxon>Insecta</taxon>
        <taxon>Pterygota</taxon>
        <taxon>Neoptera</taxon>
        <taxon>Endopterygota</taxon>
        <taxon>Hymenoptera</taxon>
        <taxon>Apocrita</taxon>
        <taxon>Aculeata</taxon>
        <taxon>Apoidea</taxon>
        <taxon>Anthophila</taxon>
        <taxon>Apidae</taxon>
        <taxon>Melipona</taxon>
    </lineage>
</organism>
<evidence type="ECO:0000313" key="1">
    <source>
        <dbReference type="EMBL" id="KOX74083.1"/>
    </source>
</evidence>
<dbReference type="Proteomes" id="UP000053105">
    <property type="component" value="Unassembled WGS sequence"/>
</dbReference>
<reference evidence="1 2" key="1">
    <citation type="submission" date="2015-07" db="EMBL/GenBank/DDBJ databases">
        <title>The genome of Melipona quadrifasciata.</title>
        <authorList>
            <person name="Pan H."/>
            <person name="Kapheim K."/>
        </authorList>
    </citation>
    <scope>NUCLEOTIDE SEQUENCE [LARGE SCALE GENOMIC DNA]</scope>
    <source>
        <strain evidence="1">0111107301</strain>
        <tissue evidence="1">Whole body</tissue>
    </source>
</reference>
<accession>A0A0M9A1N4</accession>
<proteinExistence type="predicted"/>
<sequence length="145" mass="16238">MEPSGENLSMTHRIERSNIAYWSATKAQSPVGLSSEIGIDSAGFSFETCAFTVLGKFYADYWRGKYGYYSTPGLGRGGPFVQSLRPLQPADSQIGLAVWLKYRYNTIISNSPKVIYTEESLSRIIENQQRSVQYHETGARQKSHG</sequence>
<gene>
    <name evidence="1" type="ORF">WN51_14163</name>
</gene>
<protein>
    <submittedName>
        <fullName evidence="1">Uncharacterized protein</fullName>
    </submittedName>
</protein>
<name>A0A0M9A1N4_9HYME</name>
<dbReference type="EMBL" id="KQ435794">
    <property type="protein sequence ID" value="KOX74083.1"/>
    <property type="molecule type" value="Genomic_DNA"/>
</dbReference>
<evidence type="ECO:0000313" key="2">
    <source>
        <dbReference type="Proteomes" id="UP000053105"/>
    </source>
</evidence>
<dbReference type="AlphaFoldDB" id="A0A0M9A1N4"/>
<dbReference type="OrthoDB" id="10401584at2759"/>